<dbReference type="PROSITE" id="PS51468">
    <property type="entry name" value="VIT"/>
    <property type="match status" value="1"/>
</dbReference>
<dbReference type="GeneTree" id="ENSGT00940000162662"/>
<feature type="domain" description="VIT" evidence="1">
    <location>
        <begin position="1"/>
        <end position="131"/>
    </location>
</feature>
<dbReference type="PANTHER" id="PTHR45737:SF6">
    <property type="entry name" value="VON WILLEBRAND FACTOR A DOMAIN-CONTAINING PROTEIN 5A"/>
    <property type="match status" value="1"/>
</dbReference>
<dbReference type="PANTHER" id="PTHR45737">
    <property type="entry name" value="VON WILLEBRAND FACTOR A DOMAIN-CONTAINING PROTEIN 5A"/>
    <property type="match status" value="1"/>
</dbReference>
<reference evidence="2" key="3">
    <citation type="submission" date="2025-09" db="UniProtKB">
        <authorList>
            <consortium name="Ensembl"/>
        </authorList>
    </citation>
    <scope>IDENTIFICATION</scope>
</reference>
<dbReference type="SUPFAM" id="SSF53300">
    <property type="entry name" value="vWA-like"/>
    <property type="match status" value="1"/>
</dbReference>
<dbReference type="Gene3D" id="3.40.50.410">
    <property type="entry name" value="von Willebrand factor, type A domain"/>
    <property type="match status" value="1"/>
</dbReference>
<dbReference type="InterPro" id="IPR036465">
    <property type="entry name" value="vWFA_dom_sf"/>
</dbReference>
<dbReference type="Pfam" id="PF13768">
    <property type="entry name" value="VWA_3"/>
    <property type="match status" value="2"/>
</dbReference>
<proteinExistence type="predicted"/>
<evidence type="ECO:0000313" key="3">
    <source>
        <dbReference type="Proteomes" id="UP000694580"/>
    </source>
</evidence>
<reference evidence="2 3" key="1">
    <citation type="submission" date="2020-06" db="EMBL/GenBank/DDBJ databases">
        <authorList>
            <consortium name="Wellcome Sanger Institute Data Sharing"/>
        </authorList>
    </citation>
    <scope>NUCLEOTIDE SEQUENCE [LARGE SCALE GENOMIC DNA]</scope>
</reference>
<dbReference type="InterPro" id="IPR002035">
    <property type="entry name" value="VWF_A"/>
</dbReference>
<evidence type="ECO:0000259" key="1">
    <source>
        <dbReference type="PROSITE" id="PS51468"/>
    </source>
</evidence>
<accession>A0AAY4AU69</accession>
<sequence>MVNCCGLVTAKNEPVPLKGVEVEVHVKGHVATVTSTLKYVNEEQSPIEAVFVFPLPGDAAVCHFGAKIGDAEVVAELQDKEKAREQYDDALSSGHQAFLLEESDKSPDVFRMNVGSLRPGESAAVSLVYIIELTVEADHALRFCLPAVLNPRYAPPETRLADVPQVTSVPAATVPYTLSLKVHLSSPQPITKVESKCPLEPLTFLNAEKTLAEASLSSGHKFNQDVELLFYYQDAHQPTAIVEAGSAKAEPGSLMGDPVVLLSLYPEFPASVTSSLATCGEFILVVDRSGSMDCTMHGGSGAQMRIDSARDTLLLLLKSLPMGCYFNIYGFGSHYESFFPKSVQYDQKTMDAALKKVQEMKADMGGTEILQPLKDIYSQPCLPGHPRQVFIFTDGEVWNTKLVLDLVKSNAHSHRYVRPALCPHLEYFDKCCVMRVVMLCVCRCFSFGIGEGASTALITGMAREGSGHAQFITGTERMQPKVMQSLRYALQPAVKDISIMWNLPEGLSVTTLSPPLNVIFQGQRALLYGQLKGQNSSDSEGSVTVKYNLAEQSVSNKLSFSLKPAGDTGLSLHRLGARALLRSMEQECGIGGPEQEGLKEKVLQLSLQSGVISSFTSFIGVLKGSGKAVQGPLLHRDVPTGHMMRMSCPMPQASRSAPRGMAYRKMCARSQAMPMMDACLVQSYPTTGFLVDVDMASVEREAQIDAEPQKDLLLQLIGLQKASGSWELDSSLITVFEKTEEEVAKETPSQADRAVFATILALIWLHGFKTEAQEEWEFLAMKASAWIRAQKVDYVPQCVQAGNALLGCEVQQEALGL</sequence>
<dbReference type="AlphaFoldDB" id="A0AAY4AU69"/>
<dbReference type="SMART" id="SM00609">
    <property type="entry name" value="VIT"/>
    <property type="match status" value="1"/>
</dbReference>
<keyword evidence="3" id="KW-1185">Reference proteome</keyword>
<name>A0AAY4AU69_9TELE</name>
<reference evidence="2" key="2">
    <citation type="submission" date="2025-08" db="UniProtKB">
        <authorList>
            <consortium name="Ensembl"/>
        </authorList>
    </citation>
    <scope>IDENTIFICATION</scope>
</reference>
<dbReference type="Ensembl" id="ENSDCDT00010011434.1">
    <property type="protein sequence ID" value="ENSDCDP00010010921.1"/>
    <property type="gene ID" value="ENSDCDG00010004828.1"/>
</dbReference>
<evidence type="ECO:0000313" key="2">
    <source>
        <dbReference type="Ensembl" id="ENSDCDP00010010921.1"/>
    </source>
</evidence>
<gene>
    <name evidence="2" type="primary">VWA5A</name>
</gene>
<organism evidence="2 3">
    <name type="scientific">Denticeps clupeoides</name>
    <name type="common">denticle herring</name>
    <dbReference type="NCBI Taxonomy" id="299321"/>
    <lineage>
        <taxon>Eukaryota</taxon>
        <taxon>Metazoa</taxon>
        <taxon>Chordata</taxon>
        <taxon>Craniata</taxon>
        <taxon>Vertebrata</taxon>
        <taxon>Euteleostomi</taxon>
        <taxon>Actinopterygii</taxon>
        <taxon>Neopterygii</taxon>
        <taxon>Teleostei</taxon>
        <taxon>Clupei</taxon>
        <taxon>Clupeiformes</taxon>
        <taxon>Denticipitoidei</taxon>
        <taxon>Denticipitidae</taxon>
        <taxon>Denticeps</taxon>
    </lineage>
</organism>
<dbReference type="InterPro" id="IPR013694">
    <property type="entry name" value="VIT"/>
</dbReference>
<protein>
    <recommendedName>
        <fullName evidence="1">VIT domain-containing protein</fullName>
    </recommendedName>
</protein>
<dbReference type="Pfam" id="PF08487">
    <property type="entry name" value="VIT"/>
    <property type="match status" value="1"/>
</dbReference>
<dbReference type="Proteomes" id="UP000694580">
    <property type="component" value="Chromosome 3"/>
</dbReference>